<dbReference type="PANTHER" id="PTHR41775">
    <property type="entry name" value="SECRETED PROTEIN-RELATED"/>
    <property type="match status" value="1"/>
</dbReference>
<sequence length="270" mass="29477">MGNDRAQFFRDLFFSTKKIPTGSVNDYYKEASRGAVSFTGEVIGPITLPRKMTDYAGGQSGMGPEPNARTMARDTINAIKATQNLDAYDINGDKYVDTFVVVHAGGGAEQGADPNKIWSLQWNIVNPVEVGSVKVFAFLTIPEDCSLGLACHELGHLIFSWPDFYDGDNWPDNSEGSGKWDLMGSGSWNGSPGGSRPAHPSAWCKMKQGWVNIINDTENGTIKLADVKTSGDVHRLWQNGDATGAEYFLLENRQQIMYDTDLPGNGLLGE</sequence>
<reference evidence="2 3" key="1">
    <citation type="journal article" date="2021" name="Nat. Commun.">
        <title>Genetic determinants of endophytism in the Arabidopsis root mycobiome.</title>
        <authorList>
            <person name="Mesny F."/>
            <person name="Miyauchi S."/>
            <person name="Thiergart T."/>
            <person name="Pickel B."/>
            <person name="Atanasova L."/>
            <person name="Karlsson M."/>
            <person name="Huettel B."/>
            <person name="Barry K.W."/>
            <person name="Haridas S."/>
            <person name="Chen C."/>
            <person name="Bauer D."/>
            <person name="Andreopoulos W."/>
            <person name="Pangilinan J."/>
            <person name="LaButti K."/>
            <person name="Riley R."/>
            <person name="Lipzen A."/>
            <person name="Clum A."/>
            <person name="Drula E."/>
            <person name="Henrissat B."/>
            <person name="Kohler A."/>
            <person name="Grigoriev I.V."/>
            <person name="Martin F.M."/>
            <person name="Hacquard S."/>
        </authorList>
    </citation>
    <scope>NUCLEOTIDE SEQUENCE [LARGE SCALE GENOMIC DNA]</scope>
    <source>
        <strain evidence="2 3">MPI-CAGE-CH-0241</strain>
    </source>
</reference>
<dbReference type="GO" id="GO:0006508">
    <property type="term" value="P:proteolysis"/>
    <property type="evidence" value="ECO:0007669"/>
    <property type="project" value="InterPro"/>
</dbReference>
<dbReference type="EMBL" id="JAGPYM010000010">
    <property type="protein sequence ID" value="KAH6889918.1"/>
    <property type="molecule type" value="Genomic_DNA"/>
</dbReference>
<feature type="domain" description="Peptidase M6-like" evidence="1">
    <location>
        <begin position="9"/>
        <end position="205"/>
    </location>
</feature>
<dbReference type="GO" id="GO:0008233">
    <property type="term" value="F:peptidase activity"/>
    <property type="evidence" value="ECO:0007669"/>
    <property type="project" value="InterPro"/>
</dbReference>
<accession>A0A9P8W5R9</accession>
<evidence type="ECO:0000313" key="2">
    <source>
        <dbReference type="EMBL" id="KAH6889918.1"/>
    </source>
</evidence>
<comment type="caution">
    <text evidence="2">The sequence shown here is derived from an EMBL/GenBank/DDBJ whole genome shotgun (WGS) entry which is preliminary data.</text>
</comment>
<dbReference type="SUPFAM" id="SSF55486">
    <property type="entry name" value="Metalloproteases ('zincins'), catalytic domain"/>
    <property type="match status" value="1"/>
</dbReference>
<dbReference type="NCBIfam" id="TIGR03296">
    <property type="entry name" value="M6dom_TIGR03296"/>
    <property type="match status" value="1"/>
</dbReference>
<dbReference type="Pfam" id="PF05547">
    <property type="entry name" value="Peptidase_M6"/>
    <property type="match status" value="1"/>
</dbReference>
<gene>
    <name evidence="2" type="ORF">B0T10DRAFT_43396</name>
</gene>
<dbReference type="InterPro" id="IPR008757">
    <property type="entry name" value="Peptidase_M6-like_domain"/>
</dbReference>
<evidence type="ECO:0000259" key="1">
    <source>
        <dbReference type="Pfam" id="PF05547"/>
    </source>
</evidence>
<protein>
    <submittedName>
        <fullName evidence="2">Immune inhibitor A peptidase M6-domain-containing protein</fullName>
    </submittedName>
</protein>
<name>A0A9P8W5R9_9HYPO</name>
<dbReference type="PANTHER" id="PTHR41775:SF1">
    <property type="entry name" value="PEPTIDASE M6-LIKE DOMAIN-CONTAINING PROTEIN"/>
    <property type="match status" value="1"/>
</dbReference>
<proteinExistence type="predicted"/>
<keyword evidence="3" id="KW-1185">Reference proteome</keyword>
<dbReference type="OrthoDB" id="9986966at2759"/>
<organism evidence="2 3">
    <name type="scientific">Thelonectria olida</name>
    <dbReference type="NCBI Taxonomy" id="1576542"/>
    <lineage>
        <taxon>Eukaryota</taxon>
        <taxon>Fungi</taxon>
        <taxon>Dikarya</taxon>
        <taxon>Ascomycota</taxon>
        <taxon>Pezizomycotina</taxon>
        <taxon>Sordariomycetes</taxon>
        <taxon>Hypocreomycetidae</taxon>
        <taxon>Hypocreales</taxon>
        <taxon>Nectriaceae</taxon>
        <taxon>Thelonectria</taxon>
    </lineage>
</organism>
<dbReference type="Proteomes" id="UP000777438">
    <property type="component" value="Unassembled WGS sequence"/>
</dbReference>
<evidence type="ECO:0000313" key="3">
    <source>
        <dbReference type="Proteomes" id="UP000777438"/>
    </source>
</evidence>
<dbReference type="AlphaFoldDB" id="A0A9P8W5R9"/>